<evidence type="ECO:0000259" key="2">
    <source>
        <dbReference type="Pfam" id="PF22725"/>
    </source>
</evidence>
<organism evidence="3 4">
    <name type="scientific">Paenibacillus baekrokdamisoli</name>
    <dbReference type="NCBI Taxonomy" id="1712516"/>
    <lineage>
        <taxon>Bacteria</taxon>
        <taxon>Bacillati</taxon>
        <taxon>Bacillota</taxon>
        <taxon>Bacilli</taxon>
        <taxon>Bacillales</taxon>
        <taxon>Paenibacillaceae</taxon>
        <taxon>Paenibacillus</taxon>
    </lineage>
</organism>
<gene>
    <name evidence="3" type="ORF">Back11_62910</name>
</gene>
<dbReference type="InterPro" id="IPR051450">
    <property type="entry name" value="Gfo/Idh/MocA_Oxidoreductases"/>
</dbReference>
<dbReference type="Pfam" id="PF22725">
    <property type="entry name" value="GFO_IDH_MocA_C3"/>
    <property type="match status" value="1"/>
</dbReference>
<dbReference type="InterPro" id="IPR000683">
    <property type="entry name" value="Gfo/Idh/MocA-like_OxRdtase_N"/>
</dbReference>
<dbReference type="KEGG" id="pbk:Back11_62910"/>
<dbReference type="AlphaFoldDB" id="A0A3G9J2G2"/>
<reference evidence="3 4" key="1">
    <citation type="submission" date="2018-11" db="EMBL/GenBank/DDBJ databases">
        <title>Complete genome sequence of Paenibacillus baekrokdamisoli strain KCTC 33723.</title>
        <authorList>
            <person name="Kang S.W."/>
            <person name="Lee K.C."/>
            <person name="Kim K.K."/>
            <person name="Kim J.S."/>
            <person name="Kim D.S."/>
            <person name="Ko S.H."/>
            <person name="Yang S.H."/>
            <person name="Lee J.S."/>
        </authorList>
    </citation>
    <scope>NUCLEOTIDE SEQUENCE [LARGE SCALE GENOMIC DNA]</scope>
    <source>
        <strain evidence="3 4">KCTC 33723</strain>
    </source>
</reference>
<dbReference type="Gene3D" id="3.40.50.720">
    <property type="entry name" value="NAD(P)-binding Rossmann-like Domain"/>
    <property type="match status" value="1"/>
</dbReference>
<name>A0A3G9J2G2_9BACL</name>
<feature type="domain" description="Gfo/Idh/MocA-like oxidoreductase N-terminal" evidence="1">
    <location>
        <begin position="4"/>
        <end position="110"/>
    </location>
</feature>
<dbReference type="SUPFAM" id="SSF55347">
    <property type="entry name" value="Glyceraldehyde-3-phosphate dehydrogenase-like, C-terminal domain"/>
    <property type="match status" value="1"/>
</dbReference>
<dbReference type="OrthoDB" id="9768836at2"/>
<sequence length="331" mass="37693">MTPIRFVAIGLRIHGEYAIEQFLMTEGTKLVAIAETEHHWRAVSDRFQVPFYDDYLHLLDEQECDTVIVCLPNYQKADAIIECLKRGKNVISDKPIAVTEEDLRRIEDQVAVSQGQFSTLLTERFNPLYMKAKELVDAGKIGQVAGCLMMRPHEATIQREEPWMFLKEKNGGLIVDLMIHDIDLARWICQADVVEVTARKIQTNFFADKANYVDFAQALFVLERDITVHIEADWLTPANTSWDCRMLIVGSDGTIEVLTKSGEVIYCTHNENHDVVAVNPPVLDEVCQDFIRRIRGQQHQILSADECIKSARAVLMARESSETRQTVRSEG</sequence>
<dbReference type="PANTHER" id="PTHR43377:SF1">
    <property type="entry name" value="BILIVERDIN REDUCTASE A"/>
    <property type="match status" value="1"/>
</dbReference>
<dbReference type="RefSeq" id="WP_125665489.1">
    <property type="nucleotide sequence ID" value="NZ_AP019308.1"/>
</dbReference>
<evidence type="ECO:0000313" key="4">
    <source>
        <dbReference type="Proteomes" id="UP000275368"/>
    </source>
</evidence>
<keyword evidence="4" id="KW-1185">Reference proteome</keyword>
<accession>A0A3G9J2G2</accession>
<dbReference type="Gene3D" id="3.30.360.10">
    <property type="entry name" value="Dihydrodipicolinate Reductase, domain 2"/>
    <property type="match status" value="1"/>
</dbReference>
<dbReference type="PANTHER" id="PTHR43377">
    <property type="entry name" value="BILIVERDIN REDUCTASE A"/>
    <property type="match status" value="1"/>
</dbReference>
<protein>
    <submittedName>
        <fullName evidence="3">Dehydrogenase</fullName>
    </submittedName>
</protein>
<dbReference type="EMBL" id="AP019308">
    <property type="protein sequence ID" value="BBH24946.1"/>
    <property type="molecule type" value="Genomic_DNA"/>
</dbReference>
<dbReference type="GO" id="GO:0000166">
    <property type="term" value="F:nucleotide binding"/>
    <property type="evidence" value="ECO:0007669"/>
    <property type="project" value="InterPro"/>
</dbReference>
<evidence type="ECO:0000313" key="3">
    <source>
        <dbReference type="EMBL" id="BBH24946.1"/>
    </source>
</evidence>
<dbReference type="InterPro" id="IPR055170">
    <property type="entry name" value="GFO_IDH_MocA-like_dom"/>
</dbReference>
<dbReference type="InterPro" id="IPR036291">
    <property type="entry name" value="NAD(P)-bd_dom_sf"/>
</dbReference>
<evidence type="ECO:0000259" key="1">
    <source>
        <dbReference type="Pfam" id="PF01408"/>
    </source>
</evidence>
<dbReference type="SUPFAM" id="SSF51735">
    <property type="entry name" value="NAD(P)-binding Rossmann-fold domains"/>
    <property type="match status" value="1"/>
</dbReference>
<dbReference type="Proteomes" id="UP000275368">
    <property type="component" value="Chromosome"/>
</dbReference>
<feature type="domain" description="GFO/IDH/MocA-like oxidoreductase" evidence="2">
    <location>
        <begin position="129"/>
        <end position="256"/>
    </location>
</feature>
<proteinExistence type="predicted"/>
<dbReference type="Pfam" id="PF01408">
    <property type="entry name" value="GFO_IDH_MocA"/>
    <property type="match status" value="1"/>
</dbReference>